<organism evidence="18">
    <name type="scientific">Synechococcus sp. SB0676_bin_10</name>
    <dbReference type="NCBI Taxonomy" id="2604869"/>
    <lineage>
        <taxon>Bacteria</taxon>
        <taxon>Bacillati</taxon>
        <taxon>Cyanobacteriota</taxon>
        <taxon>Cyanophyceae</taxon>
        <taxon>Synechococcales</taxon>
        <taxon>Synechococcaceae</taxon>
        <taxon>Synechococcus</taxon>
    </lineage>
</organism>
<evidence type="ECO:0000256" key="5">
    <source>
        <dbReference type="ARBA" id="ARBA00022723"/>
    </source>
</evidence>
<dbReference type="GO" id="GO:0046872">
    <property type="term" value="F:metal ion binding"/>
    <property type="evidence" value="ECO:0007669"/>
    <property type="project" value="UniProtKB-KW"/>
</dbReference>
<keyword evidence="9 16" id="KW-0067">ATP-binding</keyword>
<proteinExistence type="inferred from homology"/>
<comment type="subcellular location">
    <subcellularLocation>
        <location evidence="14">Cellular thylakoid membrane</location>
        <topology evidence="14">Multi-pass membrane protein</topology>
        <orientation evidence="14">Stromal side</orientation>
    </subcellularLocation>
</comment>
<keyword evidence="4" id="KW-0812">Transmembrane</keyword>
<dbReference type="CDD" id="cd19501">
    <property type="entry name" value="RecA-like_FtsH"/>
    <property type="match status" value="1"/>
</dbReference>
<keyword evidence="13" id="KW-0472">Membrane</keyword>
<dbReference type="EMBL" id="VYDO01000057">
    <property type="protein sequence ID" value="MYG37694.1"/>
    <property type="molecule type" value="Genomic_DNA"/>
</dbReference>
<comment type="caution">
    <text evidence="18">The sequence shown here is derived from an EMBL/GenBank/DDBJ whole genome shotgun (WGS) entry which is preliminary data.</text>
</comment>
<dbReference type="SUPFAM" id="SSF52540">
    <property type="entry name" value="P-loop containing nucleoside triphosphate hydrolases"/>
    <property type="match status" value="1"/>
</dbReference>
<dbReference type="HAMAP" id="MF_01458">
    <property type="entry name" value="FtsH"/>
    <property type="match status" value="1"/>
</dbReference>
<dbReference type="FunFam" id="1.20.58.760:FF:000001">
    <property type="entry name" value="ATP-dependent zinc metalloprotease FtsH"/>
    <property type="match status" value="1"/>
</dbReference>
<keyword evidence="3 18" id="KW-0645">Protease</keyword>
<keyword evidence="11 18" id="KW-0482">Metalloprotease</keyword>
<dbReference type="NCBIfam" id="TIGR01241">
    <property type="entry name" value="FtsH_fam"/>
    <property type="match status" value="1"/>
</dbReference>
<evidence type="ECO:0000259" key="17">
    <source>
        <dbReference type="SMART" id="SM00382"/>
    </source>
</evidence>
<dbReference type="Pfam" id="PF01434">
    <property type="entry name" value="Peptidase_M41"/>
    <property type="match status" value="1"/>
</dbReference>
<keyword evidence="5" id="KW-0479">Metal-binding</keyword>
<evidence type="ECO:0000256" key="8">
    <source>
        <dbReference type="ARBA" id="ARBA00022833"/>
    </source>
</evidence>
<name>A0A6B1F8Z7_9SYNE</name>
<evidence type="ECO:0000256" key="15">
    <source>
        <dbReference type="ARBA" id="ARBA00061570"/>
    </source>
</evidence>
<dbReference type="InterPro" id="IPR027417">
    <property type="entry name" value="P-loop_NTPase"/>
</dbReference>
<dbReference type="Gene3D" id="1.10.8.60">
    <property type="match status" value="1"/>
</dbReference>
<keyword evidence="8" id="KW-0862">Zinc</keyword>
<dbReference type="GO" id="GO:0004176">
    <property type="term" value="F:ATP-dependent peptidase activity"/>
    <property type="evidence" value="ECO:0007669"/>
    <property type="project" value="InterPro"/>
</dbReference>
<dbReference type="GO" id="GO:0006508">
    <property type="term" value="P:proteolysis"/>
    <property type="evidence" value="ECO:0007669"/>
    <property type="project" value="UniProtKB-KW"/>
</dbReference>
<evidence type="ECO:0000256" key="7">
    <source>
        <dbReference type="ARBA" id="ARBA00022801"/>
    </source>
</evidence>
<keyword evidence="10" id="KW-1133">Transmembrane helix</keyword>
<dbReference type="Pfam" id="PF00004">
    <property type="entry name" value="AAA"/>
    <property type="match status" value="1"/>
</dbReference>
<dbReference type="InterPro" id="IPR005936">
    <property type="entry name" value="FtsH"/>
</dbReference>
<dbReference type="FunFam" id="1.10.8.60:FF:000001">
    <property type="entry name" value="ATP-dependent zinc metalloprotease FtsH"/>
    <property type="match status" value="1"/>
</dbReference>
<comment type="similarity">
    <text evidence="16">Belongs to the AAA ATPase family.</text>
</comment>
<comment type="similarity">
    <text evidence="2">In the C-terminal section; belongs to the peptidase M41 family.</text>
</comment>
<evidence type="ECO:0000256" key="11">
    <source>
        <dbReference type="ARBA" id="ARBA00023049"/>
    </source>
</evidence>
<dbReference type="AlphaFoldDB" id="A0A6B1F8Z7"/>
<dbReference type="SMART" id="SM00382">
    <property type="entry name" value="AAA"/>
    <property type="match status" value="1"/>
</dbReference>
<protein>
    <submittedName>
        <fullName evidence="18">ATP-dependent zinc metalloprotease FtsH</fullName>
    </submittedName>
</protein>
<comment type="cofactor">
    <cofactor evidence="1">
        <name>Zn(2+)</name>
        <dbReference type="ChEBI" id="CHEBI:29105"/>
    </cofactor>
</comment>
<reference evidence="18" key="1">
    <citation type="submission" date="2019-09" db="EMBL/GenBank/DDBJ databases">
        <title>Characterisation of the sponge microbiome using genome-centric metagenomics.</title>
        <authorList>
            <person name="Engelberts J.P."/>
            <person name="Robbins S.J."/>
            <person name="De Goeij J.M."/>
            <person name="Aranda M."/>
            <person name="Bell S.C."/>
            <person name="Webster N.S."/>
        </authorList>
    </citation>
    <scope>NUCLEOTIDE SEQUENCE</scope>
    <source>
        <strain evidence="18">SB0676_bin_10</strain>
    </source>
</reference>
<dbReference type="InterPro" id="IPR003593">
    <property type="entry name" value="AAA+_ATPase"/>
</dbReference>
<keyword evidence="6 16" id="KW-0547">Nucleotide-binding</keyword>
<evidence type="ECO:0000256" key="13">
    <source>
        <dbReference type="ARBA" id="ARBA00023136"/>
    </source>
</evidence>
<feature type="non-terminal residue" evidence="18">
    <location>
        <position position="1"/>
    </location>
</feature>
<dbReference type="Pfam" id="PF17862">
    <property type="entry name" value="AAA_lid_3"/>
    <property type="match status" value="1"/>
</dbReference>
<dbReference type="GO" id="GO:0016887">
    <property type="term" value="F:ATP hydrolysis activity"/>
    <property type="evidence" value="ECO:0007669"/>
    <property type="project" value="InterPro"/>
</dbReference>
<dbReference type="InterPro" id="IPR000642">
    <property type="entry name" value="Peptidase_M41"/>
</dbReference>
<evidence type="ECO:0000256" key="6">
    <source>
        <dbReference type="ARBA" id="ARBA00022741"/>
    </source>
</evidence>
<dbReference type="GO" id="GO:0005524">
    <property type="term" value="F:ATP binding"/>
    <property type="evidence" value="ECO:0007669"/>
    <property type="project" value="UniProtKB-KW"/>
</dbReference>
<dbReference type="Gene3D" id="3.40.50.300">
    <property type="entry name" value="P-loop containing nucleotide triphosphate hydrolases"/>
    <property type="match status" value="1"/>
</dbReference>
<dbReference type="PROSITE" id="PS00674">
    <property type="entry name" value="AAA"/>
    <property type="match status" value="1"/>
</dbReference>
<dbReference type="InterPro" id="IPR037219">
    <property type="entry name" value="Peptidase_M41-like"/>
</dbReference>
<dbReference type="PANTHER" id="PTHR23076">
    <property type="entry name" value="METALLOPROTEASE M41 FTSH"/>
    <property type="match status" value="1"/>
</dbReference>
<dbReference type="FunFam" id="3.40.50.300:FF:000001">
    <property type="entry name" value="ATP-dependent zinc metalloprotease FtsH"/>
    <property type="match status" value="1"/>
</dbReference>
<evidence type="ECO:0000256" key="9">
    <source>
        <dbReference type="ARBA" id="ARBA00022840"/>
    </source>
</evidence>
<evidence type="ECO:0000256" key="16">
    <source>
        <dbReference type="RuleBase" id="RU003651"/>
    </source>
</evidence>
<dbReference type="InterPro" id="IPR003959">
    <property type="entry name" value="ATPase_AAA_core"/>
</dbReference>
<dbReference type="SUPFAM" id="SSF140990">
    <property type="entry name" value="FtsH protease domain-like"/>
    <property type="match status" value="1"/>
</dbReference>
<evidence type="ECO:0000256" key="1">
    <source>
        <dbReference type="ARBA" id="ARBA00001947"/>
    </source>
</evidence>
<evidence type="ECO:0000256" key="2">
    <source>
        <dbReference type="ARBA" id="ARBA00010044"/>
    </source>
</evidence>
<accession>A0A6B1F8Z7</accession>
<dbReference type="Gene3D" id="1.20.58.760">
    <property type="entry name" value="Peptidase M41"/>
    <property type="match status" value="1"/>
</dbReference>
<gene>
    <name evidence="18" type="primary">hflB</name>
    <name evidence="18" type="ORF">F4162_01470</name>
</gene>
<dbReference type="GO" id="GO:0031676">
    <property type="term" value="C:plasma membrane-derived thylakoid membrane"/>
    <property type="evidence" value="ECO:0007669"/>
    <property type="project" value="UniProtKB-SubCell"/>
</dbReference>
<evidence type="ECO:0000256" key="14">
    <source>
        <dbReference type="ARBA" id="ARBA00060402"/>
    </source>
</evidence>
<keyword evidence="7" id="KW-0378">Hydrolase</keyword>
<evidence type="ECO:0000313" key="18">
    <source>
        <dbReference type="EMBL" id="MYG37694.1"/>
    </source>
</evidence>
<dbReference type="InterPro" id="IPR003960">
    <property type="entry name" value="ATPase_AAA_CS"/>
</dbReference>
<dbReference type="InterPro" id="IPR041569">
    <property type="entry name" value="AAA_lid_3"/>
</dbReference>
<comment type="similarity">
    <text evidence="15">In the central section; belongs to the AAA ATPase family.</text>
</comment>
<keyword evidence="12" id="KW-0793">Thylakoid</keyword>
<sequence length="461" mass="49596">NEAKDELQEVVAFLKQPDRFTSIGARIPRGVLLVGPPGTGKTLLARAVAGEAGVEFFSISASEFVELFVGVGASRVRDLFRQAKQQAPCIVFIDEIDAVGRQRGAGIGGGNDEREQTLNQLLTEMDGFEDNSGVILLAATNRPDVLDTALLRPGRFDRRVLVDLPDRRGREAILNVHARTRPISSEVDLAAWARRTPGFSGADLANLLNEAAIVTARAQKQCIEDNHIMDALERVTMGLPAAPLQDSAKKRLIAYHEVGHALVATLLDQASDLDKVTVLPRSGGVGGFASLTPDEEVVDSGLVTRARLQARMAVSMGGRAAELVVFGKQEITVGASSDIETVTATAREMVTRYGFSSLGPVAWEGNQAEVFIGRDWLQQRPTYSKDTAKALDEEVQKLAKQALATACTLLSGHRPLLDELTDALIEQETIGGDQFRAVVDRYQGATAPVRDSVRGLPNKAG</sequence>
<dbReference type="PANTHER" id="PTHR23076:SF139">
    <property type="entry name" value="ATP-DEPENDENT ZINC METALLOPROTEASE FTSH 2, CHLOROPLASTIC"/>
    <property type="match status" value="1"/>
</dbReference>
<evidence type="ECO:0000256" key="10">
    <source>
        <dbReference type="ARBA" id="ARBA00022989"/>
    </source>
</evidence>
<feature type="domain" description="AAA+ ATPase" evidence="17">
    <location>
        <begin position="27"/>
        <end position="166"/>
    </location>
</feature>
<evidence type="ECO:0000256" key="12">
    <source>
        <dbReference type="ARBA" id="ARBA00023078"/>
    </source>
</evidence>
<dbReference type="GO" id="GO:0004222">
    <property type="term" value="F:metalloendopeptidase activity"/>
    <property type="evidence" value="ECO:0007669"/>
    <property type="project" value="InterPro"/>
</dbReference>
<evidence type="ECO:0000256" key="3">
    <source>
        <dbReference type="ARBA" id="ARBA00022670"/>
    </source>
</evidence>
<evidence type="ECO:0000256" key="4">
    <source>
        <dbReference type="ARBA" id="ARBA00022692"/>
    </source>
</evidence>